<dbReference type="EMBL" id="CAJZBQ010000032">
    <property type="protein sequence ID" value="CAG9322843.1"/>
    <property type="molecule type" value="Genomic_DNA"/>
</dbReference>
<evidence type="ECO:0000256" key="1">
    <source>
        <dbReference type="SAM" id="MobiDB-lite"/>
    </source>
</evidence>
<sequence length="113" mass="12854">MFDQQCPDAITKKPLRFQGLTGIVIHEQLDAILTQSQEPEINISKTSQTLVLRSLTQEKPKKLKAQKRIQINSYRTQTKKACEVYDFLSSSDTATMPTMKYSDEASSSNYNFS</sequence>
<proteinExistence type="predicted"/>
<feature type="compositionally biased region" description="Polar residues" evidence="1">
    <location>
        <begin position="104"/>
        <end position="113"/>
    </location>
</feature>
<organism evidence="2 3">
    <name type="scientific">Blepharisma stoltei</name>
    <dbReference type="NCBI Taxonomy" id="1481888"/>
    <lineage>
        <taxon>Eukaryota</taxon>
        <taxon>Sar</taxon>
        <taxon>Alveolata</taxon>
        <taxon>Ciliophora</taxon>
        <taxon>Postciliodesmatophora</taxon>
        <taxon>Heterotrichea</taxon>
        <taxon>Heterotrichida</taxon>
        <taxon>Blepharismidae</taxon>
        <taxon>Blepharisma</taxon>
    </lineage>
</organism>
<dbReference type="AlphaFoldDB" id="A0AAU9JPM2"/>
<gene>
    <name evidence="2" type="ORF">BSTOLATCC_MIC31958</name>
</gene>
<accession>A0AAU9JPM2</accession>
<feature type="region of interest" description="Disordered" evidence="1">
    <location>
        <begin position="94"/>
        <end position="113"/>
    </location>
</feature>
<reference evidence="2" key="1">
    <citation type="submission" date="2021-09" db="EMBL/GenBank/DDBJ databases">
        <authorList>
            <consortium name="AG Swart"/>
            <person name="Singh M."/>
            <person name="Singh A."/>
            <person name="Seah K."/>
            <person name="Emmerich C."/>
        </authorList>
    </citation>
    <scope>NUCLEOTIDE SEQUENCE</scope>
    <source>
        <strain evidence="2">ATCC30299</strain>
    </source>
</reference>
<keyword evidence="3" id="KW-1185">Reference proteome</keyword>
<evidence type="ECO:0000313" key="3">
    <source>
        <dbReference type="Proteomes" id="UP001162131"/>
    </source>
</evidence>
<comment type="caution">
    <text evidence="2">The sequence shown here is derived from an EMBL/GenBank/DDBJ whole genome shotgun (WGS) entry which is preliminary data.</text>
</comment>
<name>A0AAU9JPM2_9CILI</name>
<protein>
    <submittedName>
        <fullName evidence="2">Uncharacterized protein</fullName>
    </submittedName>
</protein>
<evidence type="ECO:0000313" key="2">
    <source>
        <dbReference type="EMBL" id="CAG9322843.1"/>
    </source>
</evidence>
<dbReference type="Proteomes" id="UP001162131">
    <property type="component" value="Unassembled WGS sequence"/>
</dbReference>